<dbReference type="SUPFAM" id="SSF53649">
    <property type="entry name" value="Alkaline phosphatase-like"/>
    <property type="match status" value="1"/>
</dbReference>
<gene>
    <name evidence="2" type="ORF">ACFQE6_10320</name>
</gene>
<dbReference type="Gene3D" id="3.40.720.10">
    <property type="entry name" value="Alkaline Phosphatase, subunit A"/>
    <property type="match status" value="1"/>
</dbReference>
<name>A0ABD5SK09_9EURY</name>
<comment type="caution">
    <text evidence="2">The sequence shown here is derived from an EMBL/GenBank/DDBJ whole genome shotgun (WGS) entry which is preliminary data.</text>
</comment>
<proteinExistence type="predicted"/>
<dbReference type="PANTHER" id="PTHR43751">
    <property type="entry name" value="SULFATASE"/>
    <property type="match status" value="1"/>
</dbReference>
<dbReference type="InterPro" id="IPR017850">
    <property type="entry name" value="Alkaline_phosphatase_core_sf"/>
</dbReference>
<dbReference type="AlphaFoldDB" id="A0ABD5SK09"/>
<evidence type="ECO:0000313" key="3">
    <source>
        <dbReference type="Proteomes" id="UP001596383"/>
    </source>
</evidence>
<dbReference type="Pfam" id="PF00884">
    <property type="entry name" value="Sulfatase"/>
    <property type="match status" value="1"/>
</dbReference>
<evidence type="ECO:0000313" key="2">
    <source>
        <dbReference type="EMBL" id="MFC6765369.1"/>
    </source>
</evidence>
<sequence length="496" mass="56872">MDDHQRDAPDIAIMIADDLRASSTTTDRMPFAFDFFDTQFSRCFSPSTWTLPSHASLFSGDNPIEHGITRKNHSLESRHVKLPSAAKEAGYTTALFSENPFFSSYRGFNNGIEFIDDQINYKLKYSDFSIANHADDPTTAAKKTLSNLLVSDFRKANLLNSIFAVYERYLADNSNSNTGTVHNTRRVLSHINKYWENDRIANKPTLTFVNFLETHNPHTVVQSSAAELDLEFSDEEIENLNKEDDDHEYLFGQDPVRDPFDSWDQLYQRKCDAYHTGIHNFDTLFKDFISGQDENELSDKLIILTGDHGEMFGEEEMVGHQTSLHPAGIQVPLFVKFPDSWGEADSTINDPVSWLGLSRTLRSVVNQNISDTKSFYDKLIRNSRNPDTDSLVCIVDGPNWNIDKLKRQYDEGAVSDMLEIRRIGLIKSDKMTVYSSKWDSDEIWEQQYRLDDYDRILVKEQKADPDIKRFAHWLGTNDQDTVSGEVSQRLEDLGYV</sequence>
<feature type="domain" description="Sulfatase N-terminal" evidence="1">
    <location>
        <begin position="38"/>
        <end position="349"/>
    </location>
</feature>
<protein>
    <submittedName>
        <fullName evidence="2">Sulfatase-like hydrolase/transferase</fullName>
    </submittedName>
</protein>
<keyword evidence="3" id="KW-1185">Reference proteome</keyword>
<dbReference type="InterPro" id="IPR000917">
    <property type="entry name" value="Sulfatase_N"/>
</dbReference>
<reference evidence="2 3" key="1">
    <citation type="journal article" date="2019" name="Int. J. Syst. Evol. Microbiol.">
        <title>The Global Catalogue of Microorganisms (GCM) 10K type strain sequencing project: providing services to taxonomists for standard genome sequencing and annotation.</title>
        <authorList>
            <consortium name="The Broad Institute Genomics Platform"/>
            <consortium name="The Broad Institute Genome Sequencing Center for Infectious Disease"/>
            <person name="Wu L."/>
            <person name="Ma J."/>
        </authorList>
    </citation>
    <scope>NUCLEOTIDE SEQUENCE [LARGE SCALE GENOMIC DNA]</scope>
    <source>
        <strain evidence="2 3">LMG 29247</strain>
    </source>
</reference>
<evidence type="ECO:0000259" key="1">
    <source>
        <dbReference type="Pfam" id="PF00884"/>
    </source>
</evidence>
<organism evidence="2 3">
    <name type="scientific">Natrinema soli</name>
    <dbReference type="NCBI Taxonomy" id="1930624"/>
    <lineage>
        <taxon>Archaea</taxon>
        <taxon>Methanobacteriati</taxon>
        <taxon>Methanobacteriota</taxon>
        <taxon>Stenosarchaea group</taxon>
        <taxon>Halobacteria</taxon>
        <taxon>Halobacteriales</taxon>
        <taxon>Natrialbaceae</taxon>
        <taxon>Natrinema</taxon>
    </lineage>
</organism>
<dbReference type="Proteomes" id="UP001596383">
    <property type="component" value="Unassembled WGS sequence"/>
</dbReference>
<dbReference type="EMBL" id="JBHSWV010000146">
    <property type="protein sequence ID" value="MFC6765369.1"/>
    <property type="molecule type" value="Genomic_DNA"/>
</dbReference>
<dbReference type="InterPro" id="IPR052701">
    <property type="entry name" value="GAG_Ulvan_Degrading_Sulfatases"/>
</dbReference>
<accession>A0ABD5SK09</accession>
<dbReference type="PANTHER" id="PTHR43751:SF3">
    <property type="entry name" value="SULFATASE N-TERMINAL DOMAIN-CONTAINING PROTEIN"/>
    <property type="match status" value="1"/>
</dbReference>
<dbReference type="RefSeq" id="WP_273738394.1">
    <property type="nucleotide sequence ID" value="NZ_JAQIVI010000146.1"/>
</dbReference>